<feature type="domain" description="RCC1-like" evidence="5">
    <location>
        <begin position="249"/>
        <end position="645"/>
    </location>
</feature>
<dbReference type="PROSITE" id="PS50012">
    <property type="entry name" value="RCC1_3"/>
    <property type="match status" value="7"/>
</dbReference>
<dbReference type="SUPFAM" id="SSF50985">
    <property type="entry name" value="RCC1/BLIP-II"/>
    <property type="match status" value="1"/>
</dbReference>
<keyword evidence="2" id="KW-0677">Repeat</keyword>
<dbReference type="Pfam" id="PF25390">
    <property type="entry name" value="WD40_RLD"/>
    <property type="match status" value="1"/>
</dbReference>
<dbReference type="GO" id="GO:0005085">
    <property type="term" value="F:guanyl-nucleotide exchange factor activity"/>
    <property type="evidence" value="ECO:0007669"/>
    <property type="project" value="TreeGrafter"/>
</dbReference>
<feature type="repeat" description="RCC1" evidence="3">
    <location>
        <begin position="481"/>
        <end position="543"/>
    </location>
</feature>
<dbReference type="EMBL" id="CASHTH010002091">
    <property type="protein sequence ID" value="CAI8024745.1"/>
    <property type="molecule type" value="Genomic_DNA"/>
</dbReference>
<comment type="caution">
    <text evidence="6">The sequence shown here is derived from an EMBL/GenBank/DDBJ whole genome shotgun (WGS) entry which is preliminary data.</text>
</comment>
<sequence length="652" mass="69181">MPPRRTTTKTTTSATSSSTRAPPRGKTTRAALQAKQLEEGNGGETTSPEERKVEREGSSSSSVAVIRDKGTRRNKSPADSSDSDKPTASGVVKKRSRARAKPAEATRTTDEKGSAKEGKKRGARTGKQTRGAASTATKKTKMADRAGRKRRKGDSAPAAATADSKDLMGSEVNDRALPPLKKRRDDDTNTDESVEETDRVVVAPPPSNVTKETKKRPKKTVRIADSDPVVAMETDTIVSHHSHSTVHGQVFVMGQGDTGQLGLGEDMVERKKPHPVGGALEGLRVCQVECGGMHTVALTGEGKVFTWGCNDEGALGRPTNSEAEAFTPGLVDRLKGVKIVQVSAGDSHTAALSEAGTVYGWGIFRDNNGAFGFLPPPSPPTPSPSPHIIYSAPNKALKITSGCDHMAIVTEHGDIYTVGRAEQGQLGRIAECFSSRGGRKGISLLLKPDVVRVRVKRKADKPKFTDAFCGSYQTFAVTEKGEVYAWGMNNYGQLCTGDKVDSFQPILLKDGWIGGRGQGRVLGVAKKFGISSGQHHTVVCCGGDVLTCGRKEYGRLGLGEESEEPGVPALVESLKGVKVASVEAGGSCSFVVTETGEVYSWGMGTNLQLGMSDDEDVWTPQKVTGKKIENRKVLSVSVGGQHTVLLVSGDGE</sequence>
<feature type="repeat" description="RCC1" evidence="3">
    <location>
        <begin position="413"/>
        <end position="480"/>
    </location>
</feature>
<dbReference type="InterPro" id="IPR058923">
    <property type="entry name" value="RCC1-like_dom"/>
</dbReference>
<feature type="compositionally biased region" description="Basic and acidic residues" evidence="4">
    <location>
        <begin position="163"/>
        <end position="174"/>
    </location>
</feature>
<reference evidence="6" key="1">
    <citation type="submission" date="2023-03" db="EMBL/GenBank/DDBJ databases">
        <authorList>
            <person name="Steffen K."/>
            <person name="Cardenas P."/>
        </authorList>
    </citation>
    <scope>NUCLEOTIDE SEQUENCE</scope>
</reference>
<evidence type="ECO:0000256" key="1">
    <source>
        <dbReference type="ARBA" id="ARBA00022658"/>
    </source>
</evidence>
<dbReference type="InterPro" id="IPR009091">
    <property type="entry name" value="RCC1/BLIP-II"/>
</dbReference>
<dbReference type="Gene3D" id="2.130.10.30">
    <property type="entry name" value="Regulator of chromosome condensation 1/beta-lactamase-inhibitor protein II"/>
    <property type="match status" value="1"/>
</dbReference>
<evidence type="ECO:0000313" key="7">
    <source>
        <dbReference type="Proteomes" id="UP001174909"/>
    </source>
</evidence>
<accession>A0AA35WS83</accession>
<dbReference type="InterPro" id="IPR000408">
    <property type="entry name" value="Reg_chr_condens"/>
</dbReference>
<dbReference type="Proteomes" id="UP001174909">
    <property type="component" value="Unassembled WGS sequence"/>
</dbReference>
<dbReference type="PANTHER" id="PTHR45982:SF1">
    <property type="entry name" value="REGULATOR OF CHROMOSOME CONDENSATION"/>
    <property type="match status" value="1"/>
</dbReference>
<proteinExistence type="predicted"/>
<feature type="repeat" description="RCC1" evidence="3">
    <location>
        <begin position="248"/>
        <end position="301"/>
    </location>
</feature>
<evidence type="ECO:0000256" key="4">
    <source>
        <dbReference type="SAM" id="MobiDB-lite"/>
    </source>
</evidence>
<feature type="repeat" description="RCC1" evidence="3">
    <location>
        <begin position="543"/>
        <end position="595"/>
    </location>
</feature>
<feature type="compositionally biased region" description="Low complexity" evidence="4">
    <location>
        <begin position="1"/>
        <end position="24"/>
    </location>
</feature>
<dbReference type="PROSITE" id="PS00625">
    <property type="entry name" value="RCC1_1"/>
    <property type="match status" value="1"/>
</dbReference>
<dbReference type="AlphaFoldDB" id="A0AA35WS83"/>
<dbReference type="InterPro" id="IPR051553">
    <property type="entry name" value="Ran_GTPase-activating"/>
</dbReference>
<name>A0AA35WS83_GEOBA</name>
<dbReference type="PROSITE" id="PS00626">
    <property type="entry name" value="RCC1_2"/>
    <property type="match status" value="1"/>
</dbReference>
<evidence type="ECO:0000256" key="2">
    <source>
        <dbReference type="ARBA" id="ARBA00022737"/>
    </source>
</evidence>
<feature type="repeat" description="RCC1" evidence="3">
    <location>
        <begin position="596"/>
        <end position="649"/>
    </location>
</feature>
<organism evidence="6 7">
    <name type="scientific">Geodia barretti</name>
    <name type="common">Barrett's horny sponge</name>
    <dbReference type="NCBI Taxonomy" id="519541"/>
    <lineage>
        <taxon>Eukaryota</taxon>
        <taxon>Metazoa</taxon>
        <taxon>Porifera</taxon>
        <taxon>Demospongiae</taxon>
        <taxon>Heteroscleromorpha</taxon>
        <taxon>Tetractinellida</taxon>
        <taxon>Astrophorina</taxon>
        <taxon>Geodiidae</taxon>
        <taxon>Geodia</taxon>
    </lineage>
</organism>
<feature type="compositionally biased region" description="Basic and acidic residues" evidence="4">
    <location>
        <begin position="48"/>
        <end position="57"/>
    </location>
</feature>
<evidence type="ECO:0000259" key="5">
    <source>
        <dbReference type="Pfam" id="PF25390"/>
    </source>
</evidence>
<protein>
    <submittedName>
        <fullName evidence="6">Regulator of chromosome condensation</fullName>
    </submittedName>
</protein>
<dbReference type="PANTHER" id="PTHR45982">
    <property type="entry name" value="REGULATOR OF CHROMOSOME CONDENSATION"/>
    <property type="match status" value="1"/>
</dbReference>
<dbReference type="GO" id="GO:0005737">
    <property type="term" value="C:cytoplasm"/>
    <property type="evidence" value="ECO:0007669"/>
    <property type="project" value="TreeGrafter"/>
</dbReference>
<feature type="repeat" description="RCC1" evidence="3">
    <location>
        <begin position="356"/>
        <end position="412"/>
    </location>
</feature>
<evidence type="ECO:0000313" key="6">
    <source>
        <dbReference type="EMBL" id="CAI8024745.1"/>
    </source>
</evidence>
<evidence type="ECO:0000256" key="3">
    <source>
        <dbReference type="PROSITE-ProRule" id="PRU00235"/>
    </source>
</evidence>
<feature type="compositionally biased region" description="Basic and acidic residues" evidence="4">
    <location>
        <begin position="101"/>
        <end position="117"/>
    </location>
</feature>
<feature type="repeat" description="RCC1" evidence="3">
    <location>
        <begin position="302"/>
        <end position="355"/>
    </location>
</feature>
<gene>
    <name evidence="6" type="ORF">GBAR_LOCUS14353</name>
</gene>
<feature type="region of interest" description="Disordered" evidence="4">
    <location>
        <begin position="1"/>
        <end position="198"/>
    </location>
</feature>
<keyword evidence="7" id="KW-1185">Reference proteome</keyword>
<keyword evidence="1" id="KW-0344">Guanine-nucleotide releasing factor</keyword>
<dbReference type="PRINTS" id="PR00633">
    <property type="entry name" value="RCCNDNSATION"/>
</dbReference>